<organism evidence="4 5">
    <name type="scientific">Adhaeribacter arboris</name>
    <dbReference type="NCBI Taxonomy" id="2072846"/>
    <lineage>
        <taxon>Bacteria</taxon>
        <taxon>Pseudomonadati</taxon>
        <taxon>Bacteroidota</taxon>
        <taxon>Cytophagia</taxon>
        <taxon>Cytophagales</taxon>
        <taxon>Hymenobacteraceae</taxon>
        <taxon>Adhaeribacter</taxon>
    </lineage>
</organism>
<dbReference type="OrthoDB" id="675198at2"/>
<reference evidence="4 5" key="1">
    <citation type="submission" date="2018-03" db="EMBL/GenBank/DDBJ databases">
        <title>Adhaeribacter sp. HMF7605 Genome sequencing and assembly.</title>
        <authorList>
            <person name="Kang H."/>
            <person name="Kang J."/>
            <person name="Cha I."/>
            <person name="Kim H."/>
            <person name="Joh K."/>
        </authorList>
    </citation>
    <scope>NUCLEOTIDE SEQUENCE [LARGE SCALE GENOMIC DNA]</scope>
    <source>
        <strain evidence="4 5">HMF7605</strain>
    </source>
</reference>
<dbReference type="Gene3D" id="2.30.30.730">
    <property type="match status" value="1"/>
</dbReference>
<dbReference type="InterPro" id="IPR049282">
    <property type="entry name" value="BVU_3817_N_sf"/>
</dbReference>
<evidence type="ECO:0000313" key="5">
    <source>
        <dbReference type="Proteomes" id="UP000240357"/>
    </source>
</evidence>
<name>A0A2T2YCW0_9BACT</name>
<dbReference type="Pfam" id="PF21186">
    <property type="entry name" value="DUF6852"/>
    <property type="match status" value="1"/>
</dbReference>
<keyword evidence="5" id="KW-1185">Reference proteome</keyword>
<dbReference type="InterPro" id="IPR049280">
    <property type="entry name" value="DUF6852"/>
</dbReference>
<protein>
    <submittedName>
        <fullName evidence="4">Uncharacterized protein</fullName>
    </submittedName>
</protein>
<accession>A0A2T2YCW0</accession>
<feature type="compositionally biased region" description="Basic and acidic residues" evidence="1">
    <location>
        <begin position="152"/>
        <end position="161"/>
    </location>
</feature>
<dbReference type="Proteomes" id="UP000240357">
    <property type="component" value="Unassembled WGS sequence"/>
</dbReference>
<gene>
    <name evidence="4" type="ORF">AHMF7605_07370</name>
</gene>
<dbReference type="Pfam" id="PF18347">
    <property type="entry name" value="DUF5606"/>
    <property type="match status" value="1"/>
</dbReference>
<dbReference type="InterPro" id="IPR049281">
    <property type="entry name" value="BVU_3817-like_C_sf"/>
</dbReference>
<evidence type="ECO:0000313" key="4">
    <source>
        <dbReference type="EMBL" id="PSR53360.1"/>
    </source>
</evidence>
<proteinExistence type="predicted"/>
<dbReference type="RefSeq" id="WP_106927908.1">
    <property type="nucleotide sequence ID" value="NZ_PYFT01000001.1"/>
</dbReference>
<sequence>MPVNLKDIASIAGMSGLYRIVSPTRSGVIIETLDDKASRQVAQSKHRISLLHEISIYTEDAEVTVPLAEVFERIRQKYGQELTVSSKSSNAELFSFIQEIIPDFDRSRVYVSDIKKIITWYGIVSKYVPFTEAEPVPETENTSHAEPALSETNKEPNTKES</sequence>
<feature type="domain" description="DUF6852" evidence="3">
    <location>
        <begin position="54"/>
        <end position="123"/>
    </location>
</feature>
<feature type="region of interest" description="Disordered" evidence="1">
    <location>
        <begin position="135"/>
        <end position="161"/>
    </location>
</feature>
<evidence type="ECO:0000256" key="1">
    <source>
        <dbReference type="SAM" id="MobiDB-lite"/>
    </source>
</evidence>
<dbReference type="EMBL" id="PYFT01000001">
    <property type="protein sequence ID" value="PSR53360.1"/>
    <property type="molecule type" value="Genomic_DNA"/>
</dbReference>
<dbReference type="Gene3D" id="1.10.10.1650">
    <property type="match status" value="1"/>
</dbReference>
<evidence type="ECO:0000259" key="3">
    <source>
        <dbReference type="Pfam" id="PF21186"/>
    </source>
</evidence>
<feature type="domain" description="DUF5606" evidence="2">
    <location>
        <begin position="5"/>
        <end position="51"/>
    </location>
</feature>
<evidence type="ECO:0000259" key="2">
    <source>
        <dbReference type="Pfam" id="PF18347"/>
    </source>
</evidence>
<dbReference type="AlphaFoldDB" id="A0A2T2YCW0"/>
<comment type="caution">
    <text evidence="4">The sequence shown here is derived from an EMBL/GenBank/DDBJ whole genome shotgun (WGS) entry which is preliminary data.</text>
</comment>
<dbReference type="InterPro" id="IPR041218">
    <property type="entry name" value="DUF5606"/>
</dbReference>